<dbReference type="InterPro" id="IPR025965">
    <property type="entry name" value="FlgD/Vpr_Ig-like"/>
</dbReference>
<dbReference type="InterPro" id="IPR026444">
    <property type="entry name" value="Secre_tail"/>
</dbReference>
<sequence>TPLPDQTAYFYGDAVILTAVPDPGSVFSAWSDGLTGSENPDTIVIVSDTTVTATFIGGPYTLTDNVQGQGTVSLEPDLSTYLYGDTVIMTALPDSGWVFHEWSDGLAGSENPDTIVMVSDTTVTCTFHEIPSGADTPPLVKVLTLRQNVPNPFNQGTYFDYGLPNNADATFDIFDIAGRRVFTKHLPSVRAGWNRFHFDGNDVNGRTLPSGIYFYRLKTPQATQTKKMVIIK</sequence>
<evidence type="ECO:0000313" key="3">
    <source>
        <dbReference type="EMBL" id="GAG14222.1"/>
    </source>
</evidence>
<dbReference type="EMBL" id="BARS01037528">
    <property type="protein sequence ID" value="GAG14222.1"/>
    <property type="molecule type" value="Genomic_DNA"/>
</dbReference>
<name>X0VST5_9ZZZZ</name>
<dbReference type="Pfam" id="PF13860">
    <property type="entry name" value="FlgD_ig"/>
    <property type="match status" value="1"/>
</dbReference>
<protein>
    <recommendedName>
        <fullName evidence="4">FlgD Ig-like domain-containing protein</fullName>
    </recommendedName>
</protein>
<accession>X0VST5</accession>
<organism evidence="3">
    <name type="scientific">marine sediment metagenome</name>
    <dbReference type="NCBI Taxonomy" id="412755"/>
    <lineage>
        <taxon>unclassified sequences</taxon>
        <taxon>metagenomes</taxon>
        <taxon>ecological metagenomes</taxon>
    </lineage>
</organism>
<evidence type="ECO:0000259" key="2">
    <source>
        <dbReference type="Pfam" id="PF18998"/>
    </source>
</evidence>
<proteinExistence type="predicted"/>
<feature type="domain" description="Bacterial repeat" evidence="2">
    <location>
        <begin position="60"/>
        <end position="130"/>
    </location>
</feature>
<dbReference type="AlphaFoldDB" id="X0VST5"/>
<gene>
    <name evidence="3" type="ORF">S01H1_57539</name>
</gene>
<feature type="domain" description="Bacterial repeat" evidence="2">
    <location>
        <begin position="6"/>
        <end position="55"/>
    </location>
</feature>
<reference evidence="3" key="1">
    <citation type="journal article" date="2014" name="Front. Microbiol.">
        <title>High frequency of phylogenetically diverse reductive dehalogenase-homologous genes in deep subseafloor sedimentary metagenomes.</title>
        <authorList>
            <person name="Kawai M."/>
            <person name="Futagami T."/>
            <person name="Toyoda A."/>
            <person name="Takaki Y."/>
            <person name="Nishi S."/>
            <person name="Hori S."/>
            <person name="Arai W."/>
            <person name="Tsubouchi T."/>
            <person name="Morono Y."/>
            <person name="Uchiyama I."/>
            <person name="Ito T."/>
            <person name="Fujiyama A."/>
            <person name="Inagaki F."/>
            <person name="Takami H."/>
        </authorList>
    </citation>
    <scope>NUCLEOTIDE SEQUENCE</scope>
    <source>
        <strain evidence="3">Expedition CK06-06</strain>
    </source>
</reference>
<dbReference type="Pfam" id="PF18998">
    <property type="entry name" value="Flg_new_2"/>
    <property type="match status" value="2"/>
</dbReference>
<feature type="non-terminal residue" evidence="3">
    <location>
        <position position="1"/>
    </location>
</feature>
<evidence type="ECO:0008006" key="4">
    <source>
        <dbReference type="Google" id="ProtNLM"/>
    </source>
</evidence>
<comment type="caution">
    <text evidence="3">The sequence shown here is derived from an EMBL/GenBank/DDBJ whole genome shotgun (WGS) entry which is preliminary data.</text>
</comment>
<dbReference type="NCBIfam" id="TIGR04183">
    <property type="entry name" value="Por_Secre_tail"/>
    <property type="match status" value="1"/>
</dbReference>
<dbReference type="Gene3D" id="2.60.40.4070">
    <property type="match status" value="1"/>
</dbReference>
<evidence type="ECO:0000259" key="1">
    <source>
        <dbReference type="Pfam" id="PF13860"/>
    </source>
</evidence>
<dbReference type="InterPro" id="IPR044060">
    <property type="entry name" value="Bacterial_rp_domain"/>
</dbReference>
<feature type="domain" description="FlgD/Vpr Ig-like" evidence="1">
    <location>
        <begin position="155"/>
        <end position="218"/>
    </location>
</feature>